<name>A0A375C5E1_9BURK</name>
<keyword evidence="2" id="KW-0238">DNA-binding</keyword>
<gene>
    <name evidence="5" type="ORF">CBM2587_B60059</name>
</gene>
<dbReference type="PANTHER" id="PTHR44846:SF1">
    <property type="entry name" value="MANNOSYL-D-GLYCERATE TRANSPORT_METABOLISM SYSTEM REPRESSOR MNGR-RELATED"/>
    <property type="match status" value="1"/>
</dbReference>
<dbReference type="InterPro" id="IPR050679">
    <property type="entry name" value="Bact_HTH_transcr_reg"/>
</dbReference>
<dbReference type="PANTHER" id="PTHR44846">
    <property type="entry name" value="MANNOSYL-D-GLYCERATE TRANSPORT/METABOLISM SYSTEM REPRESSOR MNGR-RELATED"/>
    <property type="match status" value="1"/>
</dbReference>
<keyword evidence="3" id="KW-0804">Transcription</keyword>
<dbReference type="CDD" id="cd07377">
    <property type="entry name" value="WHTH_GntR"/>
    <property type="match status" value="1"/>
</dbReference>
<proteinExistence type="predicted"/>
<accession>A0A375C5E1</accession>
<dbReference type="Pfam" id="PF00392">
    <property type="entry name" value="GntR"/>
    <property type="match status" value="1"/>
</dbReference>
<evidence type="ECO:0000256" key="2">
    <source>
        <dbReference type="ARBA" id="ARBA00023125"/>
    </source>
</evidence>
<dbReference type="Gene3D" id="3.40.1410.10">
    <property type="entry name" value="Chorismate lyase-like"/>
    <property type="match status" value="1"/>
</dbReference>
<dbReference type="EMBL" id="OFSQ01000035">
    <property type="protein sequence ID" value="SOY62972.1"/>
    <property type="molecule type" value="Genomic_DNA"/>
</dbReference>
<dbReference type="GO" id="GO:0003677">
    <property type="term" value="F:DNA binding"/>
    <property type="evidence" value="ECO:0007669"/>
    <property type="project" value="UniProtKB-KW"/>
</dbReference>
<evidence type="ECO:0000313" key="5">
    <source>
        <dbReference type="EMBL" id="SOY62972.1"/>
    </source>
</evidence>
<evidence type="ECO:0000259" key="4">
    <source>
        <dbReference type="PROSITE" id="PS50949"/>
    </source>
</evidence>
<dbReference type="PRINTS" id="PR00035">
    <property type="entry name" value="HTHGNTR"/>
</dbReference>
<evidence type="ECO:0000256" key="1">
    <source>
        <dbReference type="ARBA" id="ARBA00023015"/>
    </source>
</evidence>
<dbReference type="PROSITE" id="PS50949">
    <property type="entry name" value="HTH_GNTR"/>
    <property type="match status" value="1"/>
</dbReference>
<dbReference type="InterPro" id="IPR000524">
    <property type="entry name" value="Tscrpt_reg_HTH_GntR"/>
</dbReference>
<dbReference type="InterPro" id="IPR036388">
    <property type="entry name" value="WH-like_DNA-bd_sf"/>
</dbReference>
<reference evidence="5" key="1">
    <citation type="submission" date="2018-01" db="EMBL/GenBank/DDBJ databases">
        <authorList>
            <person name="Clerissi C."/>
        </authorList>
    </citation>
    <scope>NUCLEOTIDE SEQUENCE</scope>
    <source>
        <strain evidence="5">Cupriavidus sp. LMG 19464</strain>
    </source>
</reference>
<dbReference type="SUPFAM" id="SSF46785">
    <property type="entry name" value="Winged helix' DNA-binding domain"/>
    <property type="match status" value="1"/>
</dbReference>
<dbReference type="Pfam" id="PF07702">
    <property type="entry name" value="UTRA"/>
    <property type="match status" value="1"/>
</dbReference>
<dbReference type="InterPro" id="IPR011663">
    <property type="entry name" value="UTRA"/>
</dbReference>
<dbReference type="SMART" id="SM00345">
    <property type="entry name" value="HTH_GNTR"/>
    <property type="match status" value="1"/>
</dbReference>
<sequence length="254" mass="27876">MGHPRMGYPIDPPTLVTTSSLPRFKQIEGALRQRIVNNEWTPGIKLPSEAELMAEFGVSRITVRQSLASLLAEGLIETVHGKGSFVSRPTGQADLGPLTGFYDYMRARGHEAHGKLLSTRLVTAPAVAADALRAPPGSKLLSVTTLKSVAGTPVAVGVTMAPEALMRAILEHDLENHDALMILEARLGYRLKYLHTESAAIPATAETARRLKVEPGEPLLRIRFTPHDIDERPLAFSEFMFRGDKFTYKACVRR</sequence>
<dbReference type="GO" id="GO:0003700">
    <property type="term" value="F:DNA-binding transcription factor activity"/>
    <property type="evidence" value="ECO:0007669"/>
    <property type="project" value="InterPro"/>
</dbReference>
<feature type="domain" description="HTH gntR-type" evidence="4">
    <location>
        <begin position="21"/>
        <end position="89"/>
    </location>
</feature>
<organism evidence="5">
    <name type="scientific">Cupriavidus taiwanensis</name>
    <dbReference type="NCBI Taxonomy" id="164546"/>
    <lineage>
        <taxon>Bacteria</taxon>
        <taxon>Pseudomonadati</taxon>
        <taxon>Pseudomonadota</taxon>
        <taxon>Betaproteobacteria</taxon>
        <taxon>Burkholderiales</taxon>
        <taxon>Burkholderiaceae</taxon>
        <taxon>Cupriavidus</taxon>
    </lineage>
</organism>
<dbReference type="GO" id="GO:0045892">
    <property type="term" value="P:negative regulation of DNA-templated transcription"/>
    <property type="evidence" value="ECO:0007669"/>
    <property type="project" value="TreeGrafter"/>
</dbReference>
<dbReference type="InterPro" id="IPR036390">
    <property type="entry name" value="WH_DNA-bd_sf"/>
</dbReference>
<dbReference type="SUPFAM" id="SSF64288">
    <property type="entry name" value="Chorismate lyase-like"/>
    <property type="match status" value="1"/>
</dbReference>
<dbReference type="AlphaFoldDB" id="A0A375C5E1"/>
<keyword evidence="1" id="KW-0805">Transcription regulation</keyword>
<dbReference type="InterPro" id="IPR028978">
    <property type="entry name" value="Chorismate_lyase_/UTRA_dom_sf"/>
</dbReference>
<evidence type="ECO:0000256" key="3">
    <source>
        <dbReference type="ARBA" id="ARBA00023163"/>
    </source>
</evidence>
<dbReference type="Gene3D" id="1.10.10.10">
    <property type="entry name" value="Winged helix-like DNA-binding domain superfamily/Winged helix DNA-binding domain"/>
    <property type="match status" value="1"/>
</dbReference>
<dbReference type="Proteomes" id="UP000256780">
    <property type="component" value="Chromosome CBM2587_b"/>
</dbReference>
<comment type="caution">
    <text evidence="5">The sequence shown here is derived from an EMBL/GenBank/DDBJ whole genome shotgun (WGS) entry which is preliminary data.</text>
</comment>
<protein>
    <submittedName>
        <fullName evidence="5">Transcriptional regulator GntR family</fullName>
    </submittedName>
</protein>
<dbReference type="SMART" id="SM00866">
    <property type="entry name" value="UTRA"/>
    <property type="match status" value="1"/>
</dbReference>